<feature type="region of interest" description="Disordered" evidence="4">
    <location>
        <begin position="304"/>
        <end position="394"/>
    </location>
</feature>
<feature type="compositionally biased region" description="Basic and acidic residues" evidence="4">
    <location>
        <begin position="359"/>
        <end position="374"/>
    </location>
</feature>
<keyword evidence="3" id="KW-0175">Coiled coil</keyword>
<sequence>MSSKPSQETEVFNVPQLSADDEDALIHVRITNDERPLRRLTKRFHTYSSVAYPPIVEPPPFTTSSVEEAREAFLIELSSFQLVLRKSRMVCDAERRQVDVYRKEKHRIASEHNILKNEIEELKSTLEQAQLERRRKIEYDQISEKINTLPSREELELSIAALENDMQVIRDEHETQNRSILARKSALDSIVSNLTQLRILGKDTLRSEAGGSRGPSEPASPVPVASGSGMDVDGGDSTAITEGEGEKDSENNLKGNAPRKPTANAYVSRQSTPLRHTATHQLRLRNSSSLLLSRDGVGSQVVSREATPLLTPAGGPDSSPLSPPRPSSPAEDNNKREDGEEAEEGEEREEADDIEMGEVSEKERGNIRGRKLVEDREEGEASDESSVLSDPPDE</sequence>
<evidence type="ECO:0000256" key="1">
    <source>
        <dbReference type="ARBA" id="ARBA00004123"/>
    </source>
</evidence>
<feature type="compositionally biased region" description="Polar residues" evidence="4">
    <location>
        <begin position="265"/>
        <end position="274"/>
    </location>
</feature>
<feature type="coiled-coil region" evidence="3">
    <location>
        <begin position="105"/>
        <end position="179"/>
    </location>
</feature>
<keyword evidence="2" id="KW-0539">Nucleus</keyword>
<dbReference type="Pfam" id="PF05615">
    <property type="entry name" value="THOC7"/>
    <property type="match status" value="1"/>
</dbReference>
<name>A0A4S4LGG7_9AGAM</name>
<dbReference type="InterPro" id="IPR008501">
    <property type="entry name" value="THOC7/Mft1"/>
</dbReference>
<dbReference type="OrthoDB" id="205166at2759"/>
<feature type="compositionally biased region" description="Low complexity" evidence="4">
    <location>
        <begin position="214"/>
        <end position="237"/>
    </location>
</feature>
<evidence type="ECO:0000256" key="4">
    <source>
        <dbReference type="SAM" id="MobiDB-lite"/>
    </source>
</evidence>
<accession>A0A4S4LGG7</accession>
<evidence type="ECO:0000256" key="3">
    <source>
        <dbReference type="SAM" id="Coils"/>
    </source>
</evidence>
<evidence type="ECO:0000256" key="2">
    <source>
        <dbReference type="ARBA" id="ARBA00023242"/>
    </source>
</evidence>
<dbReference type="GO" id="GO:0000445">
    <property type="term" value="C:THO complex part of transcription export complex"/>
    <property type="evidence" value="ECO:0007669"/>
    <property type="project" value="InterPro"/>
</dbReference>
<reference evidence="5 6" key="1">
    <citation type="submission" date="2019-02" db="EMBL/GenBank/DDBJ databases">
        <title>Genome sequencing of the rare red list fungi Phellinidium pouzarii.</title>
        <authorList>
            <person name="Buettner E."/>
            <person name="Kellner H."/>
        </authorList>
    </citation>
    <scope>NUCLEOTIDE SEQUENCE [LARGE SCALE GENOMIC DNA]</scope>
    <source>
        <strain evidence="5 6">DSM 108285</strain>
    </source>
</reference>
<comment type="subcellular location">
    <subcellularLocation>
        <location evidence="1">Nucleus</location>
    </subcellularLocation>
</comment>
<dbReference type="GO" id="GO:0006397">
    <property type="term" value="P:mRNA processing"/>
    <property type="evidence" value="ECO:0007669"/>
    <property type="project" value="InterPro"/>
</dbReference>
<organism evidence="5 6">
    <name type="scientific">Phellinidium pouzarii</name>
    <dbReference type="NCBI Taxonomy" id="167371"/>
    <lineage>
        <taxon>Eukaryota</taxon>
        <taxon>Fungi</taxon>
        <taxon>Dikarya</taxon>
        <taxon>Basidiomycota</taxon>
        <taxon>Agaricomycotina</taxon>
        <taxon>Agaricomycetes</taxon>
        <taxon>Hymenochaetales</taxon>
        <taxon>Hymenochaetaceae</taxon>
        <taxon>Phellinidium</taxon>
    </lineage>
</organism>
<protein>
    <submittedName>
        <fullName evidence="5">Uncharacterized protein</fullName>
    </submittedName>
</protein>
<feature type="region of interest" description="Disordered" evidence="4">
    <location>
        <begin position="206"/>
        <end position="287"/>
    </location>
</feature>
<dbReference type="AlphaFoldDB" id="A0A4S4LGG7"/>
<proteinExistence type="predicted"/>
<gene>
    <name evidence="5" type="ORF">EW145_g1379</name>
</gene>
<evidence type="ECO:0000313" key="5">
    <source>
        <dbReference type="EMBL" id="THH10341.1"/>
    </source>
</evidence>
<keyword evidence="6" id="KW-1185">Reference proteome</keyword>
<dbReference type="Proteomes" id="UP000308199">
    <property type="component" value="Unassembled WGS sequence"/>
</dbReference>
<comment type="caution">
    <text evidence="5">The sequence shown here is derived from an EMBL/GenBank/DDBJ whole genome shotgun (WGS) entry which is preliminary data.</text>
</comment>
<dbReference type="EMBL" id="SGPK01000038">
    <property type="protein sequence ID" value="THH10341.1"/>
    <property type="molecule type" value="Genomic_DNA"/>
</dbReference>
<evidence type="ECO:0000313" key="6">
    <source>
        <dbReference type="Proteomes" id="UP000308199"/>
    </source>
</evidence>
<feature type="compositionally biased region" description="Acidic residues" evidence="4">
    <location>
        <begin position="339"/>
        <end position="358"/>
    </location>
</feature>